<evidence type="ECO:0000313" key="3">
    <source>
        <dbReference type="Proteomes" id="UP001148125"/>
    </source>
</evidence>
<feature type="transmembrane region" description="Helical" evidence="1">
    <location>
        <begin position="12"/>
        <end position="30"/>
    </location>
</feature>
<sequence>MTILIPTWLGPILWIIWNSIFILLYLYIVWKVFQWLKIKANHWVIGGITLLALIWTSNVLEGQYRVFYPAEHDLVIKGDGSIVENAANKRLITTDKGLFVFIRASIPFEDTMSYSFETKDGQKTDFEIILSYSETDVISIIQSFQAYKELVDLEDISSMKYFSSTGYYIDVVEETFTELVSQQIQQYKAEELTNEIRMEIVKTFESEVLNDHEKNLFSMELK</sequence>
<reference evidence="2" key="1">
    <citation type="submission" date="2024-05" db="EMBL/GenBank/DDBJ databases">
        <title>Alkalihalobacillus sp. strain MEB203 novel alkaliphilic bacterium from Lonar Lake, India.</title>
        <authorList>
            <person name="Joshi A."/>
            <person name="Thite S."/>
            <person name="Mengade P."/>
        </authorList>
    </citation>
    <scope>NUCLEOTIDE SEQUENCE</scope>
    <source>
        <strain evidence="2">MEB 203</strain>
    </source>
</reference>
<comment type="caution">
    <text evidence="2">The sequence shown here is derived from an EMBL/GenBank/DDBJ whole genome shotgun (WGS) entry which is preliminary data.</text>
</comment>
<evidence type="ECO:0000313" key="2">
    <source>
        <dbReference type="EMBL" id="MDE5416035.1"/>
    </source>
</evidence>
<name>A0ABT5VKQ6_9BACI</name>
<proteinExistence type="predicted"/>
<keyword evidence="3" id="KW-1185">Reference proteome</keyword>
<evidence type="ECO:0000256" key="1">
    <source>
        <dbReference type="SAM" id="Phobius"/>
    </source>
</evidence>
<dbReference type="EMBL" id="JAOTPO010000025">
    <property type="protein sequence ID" value="MDE5416035.1"/>
    <property type="molecule type" value="Genomic_DNA"/>
</dbReference>
<gene>
    <name evidence="2" type="ORF">N7Z68_22155</name>
</gene>
<keyword evidence="1" id="KW-1133">Transmembrane helix</keyword>
<keyword evidence="1" id="KW-0472">Membrane</keyword>
<accession>A0ABT5VKQ6</accession>
<organism evidence="2 3">
    <name type="scientific">Alkalihalobacterium chitinilyticum</name>
    <dbReference type="NCBI Taxonomy" id="2980103"/>
    <lineage>
        <taxon>Bacteria</taxon>
        <taxon>Bacillati</taxon>
        <taxon>Bacillota</taxon>
        <taxon>Bacilli</taxon>
        <taxon>Bacillales</taxon>
        <taxon>Bacillaceae</taxon>
        <taxon>Alkalihalobacterium</taxon>
    </lineage>
</organism>
<dbReference type="Proteomes" id="UP001148125">
    <property type="component" value="Unassembled WGS sequence"/>
</dbReference>
<evidence type="ECO:0008006" key="4">
    <source>
        <dbReference type="Google" id="ProtNLM"/>
    </source>
</evidence>
<feature type="transmembrane region" description="Helical" evidence="1">
    <location>
        <begin position="42"/>
        <end position="60"/>
    </location>
</feature>
<protein>
    <recommendedName>
        <fullName evidence="4">Band 7 domain-containing protein</fullName>
    </recommendedName>
</protein>
<dbReference type="RefSeq" id="WP_275120624.1">
    <property type="nucleotide sequence ID" value="NZ_JAOTPO010000025.1"/>
</dbReference>
<keyword evidence="1" id="KW-0812">Transmembrane</keyword>